<feature type="region of interest" description="Disordered" evidence="1">
    <location>
        <begin position="415"/>
        <end position="438"/>
    </location>
</feature>
<comment type="caution">
    <text evidence="2">The sequence shown here is derived from an EMBL/GenBank/DDBJ whole genome shotgun (WGS) entry which is preliminary data.</text>
</comment>
<evidence type="ECO:0008006" key="4">
    <source>
        <dbReference type="Google" id="ProtNLM"/>
    </source>
</evidence>
<reference evidence="2" key="2">
    <citation type="submission" date="2023-05" db="EMBL/GenBank/DDBJ databases">
        <authorList>
            <consortium name="Lawrence Berkeley National Laboratory"/>
            <person name="Steindorff A."/>
            <person name="Hensen N."/>
            <person name="Bonometti L."/>
            <person name="Westerberg I."/>
            <person name="Brannstrom I.O."/>
            <person name="Guillou S."/>
            <person name="Cros-Aarteil S."/>
            <person name="Calhoun S."/>
            <person name="Haridas S."/>
            <person name="Kuo A."/>
            <person name="Mondo S."/>
            <person name="Pangilinan J."/>
            <person name="Riley R."/>
            <person name="Labutti K."/>
            <person name="Andreopoulos B."/>
            <person name="Lipzen A."/>
            <person name="Chen C."/>
            <person name="Yanf M."/>
            <person name="Daum C."/>
            <person name="Ng V."/>
            <person name="Clum A."/>
            <person name="Ohm R."/>
            <person name="Martin F."/>
            <person name="Silar P."/>
            <person name="Natvig D."/>
            <person name="Lalanne C."/>
            <person name="Gautier V."/>
            <person name="Ament-Velasquez S.L."/>
            <person name="Kruys A."/>
            <person name="Hutchinson M.I."/>
            <person name="Powell A.J."/>
            <person name="Barry K."/>
            <person name="Miller A.N."/>
            <person name="Grigoriev I.V."/>
            <person name="Debuchy R."/>
            <person name="Gladieux P."/>
            <person name="Thoren M.H."/>
            <person name="Johannesson H."/>
        </authorList>
    </citation>
    <scope>NUCLEOTIDE SEQUENCE</scope>
    <source>
        <strain evidence="2">CBS 141.50</strain>
    </source>
</reference>
<evidence type="ECO:0000313" key="3">
    <source>
        <dbReference type="Proteomes" id="UP001302676"/>
    </source>
</evidence>
<organism evidence="2 3">
    <name type="scientific">Dichotomopilus funicola</name>
    <dbReference type="NCBI Taxonomy" id="1934379"/>
    <lineage>
        <taxon>Eukaryota</taxon>
        <taxon>Fungi</taxon>
        <taxon>Dikarya</taxon>
        <taxon>Ascomycota</taxon>
        <taxon>Pezizomycotina</taxon>
        <taxon>Sordariomycetes</taxon>
        <taxon>Sordariomycetidae</taxon>
        <taxon>Sordariales</taxon>
        <taxon>Chaetomiaceae</taxon>
        <taxon>Dichotomopilus</taxon>
    </lineage>
</organism>
<dbReference type="AlphaFoldDB" id="A0AAN6UU99"/>
<feature type="compositionally biased region" description="Low complexity" evidence="1">
    <location>
        <begin position="10"/>
        <end position="29"/>
    </location>
</feature>
<sequence>MPFSSTTNVDTPITNTNTKTFTTNTATGDTDTEPQTQPWKYATRITCTIPSGRSSTSSLLSTSTTTAASMRVTRPTASLRFGPLQVFAEATVLDPDAAVGVAGGKGATRGGESSSSSRDDLSTSSTSNNSAAYFPWPVLDAVLCKMVIVVPCKDEKLSVIRGVLAAIPVGCAVILVSNCQRTDDDDEYAQQAAMALAFASPGRPVMTVHQKDPIAAAALRAAGMADLCEDKAVSGDTPTPETIRDGKGEGMILGIALAAAFCPGRKYIGFVDADNFCAASVTEYCKDFATGFALDEERDVEEKEEKEETMVRLRWASKPKVRNGMVEFVPEGRCSRIVNSWLNRLFSLDGGSGSGRDGATETPAQSGFITTGNAGEHAMTMGLALKLRLASGYAIEPFHFVDLLERAQMTGRNTTNISTKQQTPSSSSTASSSVPGIKPLTKPVRILQLRTRSPHYHRASPEAHIRRMWAVGLGCIYHGLASATAFLRQEPETDHPITVDADDAGGLNDAGNNPNTHNTNISHLLREMHNFAKDGGAVEAETGALPRPRVYPALEGMDGRKFREGMLGRKGRAGGTLRMAGV</sequence>
<gene>
    <name evidence="2" type="ORF">C8A04DRAFT_15937</name>
</gene>
<feature type="compositionally biased region" description="Low complexity" evidence="1">
    <location>
        <begin position="110"/>
        <end position="127"/>
    </location>
</feature>
<dbReference type="GeneID" id="87815282"/>
<dbReference type="EMBL" id="MU853668">
    <property type="protein sequence ID" value="KAK4139352.1"/>
    <property type="molecule type" value="Genomic_DNA"/>
</dbReference>
<dbReference type="GO" id="GO:0005737">
    <property type="term" value="C:cytoplasm"/>
    <property type="evidence" value="ECO:0007669"/>
    <property type="project" value="InterPro"/>
</dbReference>
<feature type="compositionally biased region" description="Low complexity" evidence="1">
    <location>
        <begin position="418"/>
        <end position="433"/>
    </location>
</feature>
<keyword evidence="3" id="KW-1185">Reference proteome</keyword>
<dbReference type="InterPro" id="IPR029044">
    <property type="entry name" value="Nucleotide-diphossugar_trans"/>
</dbReference>
<dbReference type="GO" id="GO:0051479">
    <property type="term" value="P:mannosylglycerate biosynthetic process"/>
    <property type="evidence" value="ECO:0007669"/>
    <property type="project" value="InterPro"/>
</dbReference>
<evidence type="ECO:0000256" key="1">
    <source>
        <dbReference type="SAM" id="MobiDB-lite"/>
    </source>
</evidence>
<dbReference type="RefSeq" id="XP_062632723.1">
    <property type="nucleotide sequence ID" value="XM_062778669.1"/>
</dbReference>
<proteinExistence type="predicted"/>
<evidence type="ECO:0000313" key="2">
    <source>
        <dbReference type="EMBL" id="KAK4139352.1"/>
    </source>
</evidence>
<accession>A0AAN6UU99</accession>
<protein>
    <recommendedName>
        <fullName evidence="4">Mannosyl-3-phosphoglycerate synthase</fullName>
    </recommendedName>
</protein>
<dbReference type="Proteomes" id="UP001302676">
    <property type="component" value="Unassembled WGS sequence"/>
</dbReference>
<dbReference type="GO" id="GO:0050504">
    <property type="term" value="F:mannosyl-3-phosphoglycerate synthase activity"/>
    <property type="evidence" value="ECO:0007669"/>
    <property type="project" value="InterPro"/>
</dbReference>
<feature type="region of interest" description="Disordered" evidence="1">
    <location>
        <begin position="1"/>
        <end position="36"/>
    </location>
</feature>
<name>A0AAN6UU99_9PEZI</name>
<feature type="region of interest" description="Disordered" evidence="1">
    <location>
        <begin position="102"/>
        <end position="127"/>
    </location>
</feature>
<dbReference type="Pfam" id="PF09488">
    <property type="entry name" value="Osmo_MPGsynth"/>
    <property type="match status" value="1"/>
</dbReference>
<dbReference type="InterPro" id="IPR012812">
    <property type="entry name" value="Osmo_MPG_synth"/>
</dbReference>
<dbReference type="Gene3D" id="3.90.550.10">
    <property type="entry name" value="Spore Coat Polysaccharide Biosynthesis Protein SpsA, Chain A"/>
    <property type="match status" value="1"/>
</dbReference>
<reference evidence="2" key="1">
    <citation type="journal article" date="2023" name="Mol. Phylogenet. Evol.">
        <title>Genome-scale phylogeny and comparative genomics of the fungal order Sordariales.</title>
        <authorList>
            <person name="Hensen N."/>
            <person name="Bonometti L."/>
            <person name="Westerberg I."/>
            <person name="Brannstrom I.O."/>
            <person name="Guillou S."/>
            <person name="Cros-Aarteil S."/>
            <person name="Calhoun S."/>
            <person name="Haridas S."/>
            <person name="Kuo A."/>
            <person name="Mondo S."/>
            <person name="Pangilinan J."/>
            <person name="Riley R."/>
            <person name="LaButti K."/>
            <person name="Andreopoulos B."/>
            <person name="Lipzen A."/>
            <person name="Chen C."/>
            <person name="Yan M."/>
            <person name="Daum C."/>
            <person name="Ng V."/>
            <person name="Clum A."/>
            <person name="Steindorff A."/>
            <person name="Ohm R.A."/>
            <person name="Martin F."/>
            <person name="Silar P."/>
            <person name="Natvig D.O."/>
            <person name="Lalanne C."/>
            <person name="Gautier V."/>
            <person name="Ament-Velasquez S.L."/>
            <person name="Kruys A."/>
            <person name="Hutchinson M.I."/>
            <person name="Powell A.J."/>
            <person name="Barry K."/>
            <person name="Miller A.N."/>
            <person name="Grigoriev I.V."/>
            <person name="Debuchy R."/>
            <person name="Gladieux P."/>
            <person name="Hiltunen Thoren M."/>
            <person name="Johannesson H."/>
        </authorList>
    </citation>
    <scope>NUCLEOTIDE SEQUENCE</scope>
    <source>
        <strain evidence="2">CBS 141.50</strain>
    </source>
</reference>